<dbReference type="AlphaFoldDB" id="A0A368NWI7"/>
<dbReference type="SUPFAM" id="SSF51735">
    <property type="entry name" value="NAD(P)-binding Rossmann-fold domains"/>
    <property type="match status" value="1"/>
</dbReference>
<gene>
    <name evidence="2" type="ORF">DXT89_10335</name>
    <name evidence="4" type="ORF">GOZ88_13040</name>
    <name evidence="3" type="ORF">GOZ90_10055</name>
</gene>
<dbReference type="PANTHER" id="PTHR43677">
    <property type="entry name" value="SHORT-CHAIN DEHYDROGENASE/REDUCTASE"/>
    <property type="match status" value="1"/>
</dbReference>
<evidence type="ECO:0000259" key="1">
    <source>
        <dbReference type="SMART" id="SM00829"/>
    </source>
</evidence>
<reference evidence="2 5" key="1">
    <citation type="submission" date="2018-08" db="EMBL/GenBank/DDBJ databases">
        <title>Genome sequencing of Agrobacterium vitis strain ICMP 10754.</title>
        <authorList>
            <person name="Visnovsky S.B."/>
            <person name="Pitman A.R."/>
        </authorList>
    </citation>
    <scope>NUCLEOTIDE SEQUENCE [LARGE SCALE GENOMIC DNA]</scope>
    <source>
        <strain evidence="2 5">ICMP 10754</strain>
    </source>
</reference>
<dbReference type="Pfam" id="PF00107">
    <property type="entry name" value="ADH_zinc_N"/>
    <property type="match status" value="1"/>
</dbReference>
<dbReference type="InterPro" id="IPR013149">
    <property type="entry name" value="ADH-like_C"/>
</dbReference>
<evidence type="ECO:0000313" key="7">
    <source>
        <dbReference type="Proteomes" id="UP000477951"/>
    </source>
</evidence>
<dbReference type="InterPro" id="IPR011032">
    <property type="entry name" value="GroES-like_sf"/>
</dbReference>
<evidence type="ECO:0000313" key="3">
    <source>
        <dbReference type="EMBL" id="MUZ73024.1"/>
    </source>
</evidence>
<evidence type="ECO:0000313" key="4">
    <source>
        <dbReference type="EMBL" id="MVA57027.1"/>
    </source>
</evidence>
<dbReference type="GeneID" id="60681148"/>
<organism evidence="4 6">
    <name type="scientific">Agrobacterium vitis</name>
    <name type="common">Rhizobium vitis</name>
    <dbReference type="NCBI Taxonomy" id="373"/>
    <lineage>
        <taxon>Bacteria</taxon>
        <taxon>Pseudomonadati</taxon>
        <taxon>Pseudomonadota</taxon>
        <taxon>Alphaproteobacteria</taxon>
        <taxon>Hyphomicrobiales</taxon>
        <taxon>Rhizobiaceae</taxon>
        <taxon>Rhizobium/Agrobacterium group</taxon>
        <taxon>Agrobacterium</taxon>
    </lineage>
</organism>
<dbReference type="SMART" id="SM00829">
    <property type="entry name" value="PKS_ER"/>
    <property type="match status" value="1"/>
</dbReference>
<dbReference type="Proteomes" id="UP000436911">
    <property type="component" value="Unassembled WGS sequence"/>
</dbReference>
<dbReference type="EMBL" id="WPHU01000005">
    <property type="protein sequence ID" value="MVA57027.1"/>
    <property type="molecule type" value="Genomic_DNA"/>
</dbReference>
<evidence type="ECO:0000313" key="2">
    <source>
        <dbReference type="EMBL" id="KAA3528403.1"/>
    </source>
</evidence>
<dbReference type="OrthoDB" id="9787435at2"/>
<dbReference type="Gene3D" id="3.90.180.10">
    <property type="entry name" value="Medium-chain alcohol dehydrogenases, catalytic domain"/>
    <property type="match status" value="1"/>
</dbReference>
<evidence type="ECO:0000313" key="6">
    <source>
        <dbReference type="Proteomes" id="UP000440716"/>
    </source>
</evidence>
<dbReference type="EMBL" id="QUSG01000004">
    <property type="protein sequence ID" value="KAA3528403.1"/>
    <property type="molecule type" value="Genomic_DNA"/>
</dbReference>
<name>A0A368NWI7_AGRVI</name>
<dbReference type="RefSeq" id="WP_060719353.1">
    <property type="nucleotide sequence ID" value="NZ_CP055265.1"/>
</dbReference>
<dbReference type="InterPro" id="IPR036291">
    <property type="entry name" value="NAD(P)-bd_dom_sf"/>
</dbReference>
<sequence length="318" mass="33087">MKAAIVYGAKQTPLYGDFEEPVAQTGETLITVSAAALSHLVKSRASGTHYSSSGSFPFVVGIDGVGRKENGERVYFALPKAPFGSMAERTVVASVQCLAVPDNLDDITAAAIVNPGMSSWMAYRERAKLIAGETVLVNGATGIAGRLAVQIAKHLGAKKVIATGRNPQALQSLSGLGADVTISLLQDEEALAASFKAQFADGVNVVLDYLWGQSAELLLVEAAKANAVPLRFIQVGAVSGGQISLPAAVLRSSAVELMGSGIGSVPMDRMIQTIRELLQAARPAGLKIATAPVALSKVQEIWDADDSTVRTVLTMGAL</sequence>
<dbReference type="PANTHER" id="PTHR43677:SF11">
    <property type="entry name" value="ZINC-CONTAINING ALCOHOL DEHYDROGENASE"/>
    <property type="match status" value="1"/>
</dbReference>
<dbReference type="Proteomes" id="UP000440716">
    <property type="component" value="Unassembled WGS sequence"/>
</dbReference>
<dbReference type="InterPro" id="IPR051397">
    <property type="entry name" value="Zn-ADH-like_protein"/>
</dbReference>
<evidence type="ECO:0000313" key="5">
    <source>
        <dbReference type="Proteomes" id="UP000436911"/>
    </source>
</evidence>
<accession>A0A368NWI7</accession>
<proteinExistence type="predicted"/>
<dbReference type="SUPFAM" id="SSF50129">
    <property type="entry name" value="GroES-like"/>
    <property type="match status" value="1"/>
</dbReference>
<dbReference type="Proteomes" id="UP000477951">
    <property type="component" value="Unassembled WGS sequence"/>
</dbReference>
<reference evidence="6 7" key="2">
    <citation type="submission" date="2019-12" db="EMBL/GenBank/DDBJ databases">
        <title>Whole-genome sequencing of Allorhizobium vitis.</title>
        <authorList>
            <person name="Gan H.M."/>
            <person name="Szegedi E."/>
            <person name="Burr T."/>
            <person name="Savka M.A."/>
        </authorList>
    </citation>
    <scope>NUCLEOTIDE SEQUENCE [LARGE SCALE GENOMIC DNA]</scope>
    <source>
        <strain evidence="4 6">CG415</strain>
        <strain evidence="3 7">CG516</strain>
    </source>
</reference>
<dbReference type="Gene3D" id="3.40.50.720">
    <property type="entry name" value="NAD(P)-binding Rossmann-like Domain"/>
    <property type="match status" value="1"/>
</dbReference>
<feature type="domain" description="Enoyl reductase (ER)" evidence="1">
    <location>
        <begin position="8"/>
        <end position="262"/>
    </location>
</feature>
<comment type="caution">
    <text evidence="4">The sequence shown here is derived from an EMBL/GenBank/DDBJ whole genome shotgun (WGS) entry which is preliminary data.</text>
</comment>
<dbReference type="GO" id="GO:0016491">
    <property type="term" value="F:oxidoreductase activity"/>
    <property type="evidence" value="ECO:0007669"/>
    <property type="project" value="InterPro"/>
</dbReference>
<dbReference type="InterPro" id="IPR020843">
    <property type="entry name" value="ER"/>
</dbReference>
<protein>
    <submittedName>
        <fullName evidence="2">Zinc-binding alcohol dehydrogenase family protein</fullName>
    </submittedName>
    <submittedName>
        <fullName evidence="4">Zinc-binding dehydrogenase</fullName>
    </submittedName>
</protein>
<dbReference type="EMBL" id="WPHR01000006">
    <property type="protein sequence ID" value="MUZ73024.1"/>
    <property type="molecule type" value="Genomic_DNA"/>
</dbReference>